<proteinExistence type="predicted"/>
<dbReference type="PROSITE" id="PS50280">
    <property type="entry name" value="SET"/>
    <property type="match status" value="1"/>
</dbReference>
<dbReference type="SUPFAM" id="SSF82199">
    <property type="entry name" value="SET domain"/>
    <property type="match status" value="1"/>
</dbReference>
<dbReference type="InterPro" id="IPR051760">
    <property type="entry name" value="KMT5A"/>
</dbReference>
<dbReference type="EMBL" id="JADWDJ010000021">
    <property type="protein sequence ID" value="KAG5263861.1"/>
    <property type="molecule type" value="Genomic_DNA"/>
</dbReference>
<protein>
    <recommendedName>
        <fullName evidence="1">SET domain-containing protein</fullName>
    </recommendedName>
</protein>
<name>A0AAV6FU61_9TELE</name>
<keyword evidence="3" id="KW-1185">Reference proteome</keyword>
<dbReference type="Pfam" id="PF00856">
    <property type="entry name" value="SET"/>
    <property type="match status" value="1"/>
</dbReference>
<dbReference type="AlphaFoldDB" id="A0AAV6FU61"/>
<dbReference type="PANTHER" id="PTHR46167:SF1">
    <property type="entry name" value="N-LYSINE METHYLTRANSFERASE KMT5A"/>
    <property type="match status" value="1"/>
</dbReference>
<dbReference type="InterPro" id="IPR046341">
    <property type="entry name" value="SET_dom_sf"/>
</dbReference>
<dbReference type="SMART" id="SM00317">
    <property type="entry name" value="SET"/>
    <property type="match status" value="1"/>
</dbReference>
<accession>A0AAV6FU61</accession>
<gene>
    <name evidence="2" type="ORF">AALO_G00269450</name>
</gene>
<dbReference type="GO" id="GO:0005634">
    <property type="term" value="C:nucleus"/>
    <property type="evidence" value="ECO:0007669"/>
    <property type="project" value="TreeGrafter"/>
</dbReference>
<dbReference type="GO" id="GO:0006357">
    <property type="term" value="P:regulation of transcription by RNA polymerase II"/>
    <property type="evidence" value="ECO:0007669"/>
    <property type="project" value="TreeGrafter"/>
</dbReference>
<dbReference type="GO" id="GO:0005700">
    <property type="term" value="C:polytene chromosome"/>
    <property type="evidence" value="ECO:0007669"/>
    <property type="project" value="TreeGrafter"/>
</dbReference>
<evidence type="ECO:0000259" key="1">
    <source>
        <dbReference type="PROSITE" id="PS50280"/>
    </source>
</evidence>
<sequence>MLAVCHVTHSCNLIGQHSRAMKEVYSWMKKTIPHVGRHLELTENMRRSKRRHRDPVAEGIHYISLSADRPELTAKYINSVKGRGVFSQTYFEKGDFLVEYRGEIISFDECQRRKRIYHAALQVYLFEFKVNGKKYCIDAARDDNSFGRLVNDDHLNPNSRMTRITVKGEPHLCLFAIRQIQPGEEITYNYGDMDWPWREKSDDLALQSPDKVDDSGSVEAAHAATVDYCKVDLQDDVVDVESAYQGEDPNTIIVEHPAVVEFPQTDLKDDVVDVESAYQGEDPNTIIVAHPDVVEFPQTDLKDDVVDVESAYQGEDPNTIIVAHPDVVEFPQTDLKGLRKGWLP</sequence>
<comment type="caution">
    <text evidence="2">The sequence shown here is derived from an EMBL/GenBank/DDBJ whole genome shotgun (WGS) entry which is preliminary data.</text>
</comment>
<dbReference type="InterPro" id="IPR001214">
    <property type="entry name" value="SET_dom"/>
</dbReference>
<dbReference type="GO" id="GO:0043516">
    <property type="term" value="P:regulation of DNA damage response, signal transduction by p53 class mediator"/>
    <property type="evidence" value="ECO:0007669"/>
    <property type="project" value="TreeGrafter"/>
</dbReference>
<feature type="domain" description="SET" evidence="1">
    <location>
        <begin position="70"/>
        <end position="191"/>
    </location>
</feature>
<organism evidence="2 3">
    <name type="scientific">Alosa alosa</name>
    <name type="common">allis shad</name>
    <dbReference type="NCBI Taxonomy" id="278164"/>
    <lineage>
        <taxon>Eukaryota</taxon>
        <taxon>Metazoa</taxon>
        <taxon>Chordata</taxon>
        <taxon>Craniata</taxon>
        <taxon>Vertebrata</taxon>
        <taxon>Euteleostomi</taxon>
        <taxon>Actinopterygii</taxon>
        <taxon>Neopterygii</taxon>
        <taxon>Teleostei</taxon>
        <taxon>Clupei</taxon>
        <taxon>Clupeiformes</taxon>
        <taxon>Clupeoidei</taxon>
        <taxon>Clupeidae</taxon>
        <taxon>Alosa</taxon>
    </lineage>
</organism>
<dbReference type="Gene3D" id="2.170.270.10">
    <property type="entry name" value="SET domain"/>
    <property type="match status" value="1"/>
</dbReference>
<dbReference type="GO" id="GO:0042799">
    <property type="term" value="F:histone H4K20 methyltransferase activity"/>
    <property type="evidence" value="ECO:0007669"/>
    <property type="project" value="TreeGrafter"/>
</dbReference>
<evidence type="ECO:0000313" key="2">
    <source>
        <dbReference type="EMBL" id="KAG5263861.1"/>
    </source>
</evidence>
<reference evidence="2" key="1">
    <citation type="submission" date="2020-10" db="EMBL/GenBank/DDBJ databases">
        <title>Chromosome-scale genome assembly of the Allis shad, Alosa alosa.</title>
        <authorList>
            <person name="Margot Z."/>
            <person name="Christophe K."/>
            <person name="Cabau C."/>
            <person name="Louis A."/>
            <person name="Berthelot C."/>
            <person name="Parey E."/>
            <person name="Roest Crollius H."/>
            <person name="Montfort J."/>
            <person name="Robinson-Rechavi M."/>
            <person name="Bucao C."/>
            <person name="Bouchez O."/>
            <person name="Gislard M."/>
            <person name="Lluch J."/>
            <person name="Milhes M."/>
            <person name="Lampietro C."/>
            <person name="Lopez Roques C."/>
            <person name="Donnadieu C."/>
            <person name="Braasch I."/>
            <person name="Desvignes T."/>
            <person name="Postlethwait J."/>
            <person name="Bobe J."/>
            <person name="Guiguen Y."/>
        </authorList>
    </citation>
    <scope>NUCLEOTIDE SEQUENCE</scope>
    <source>
        <strain evidence="2">M-15738</strain>
        <tissue evidence="2">Blood</tissue>
    </source>
</reference>
<dbReference type="PANTHER" id="PTHR46167">
    <property type="entry name" value="N-LYSINE METHYLTRANSFERASE KMT5A"/>
    <property type="match status" value="1"/>
</dbReference>
<evidence type="ECO:0000313" key="3">
    <source>
        <dbReference type="Proteomes" id="UP000823561"/>
    </source>
</evidence>
<dbReference type="Proteomes" id="UP000823561">
    <property type="component" value="Chromosome 21"/>
</dbReference>